<dbReference type="GO" id="GO:0016538">
    <property type="term" value="F:cyclin-dependent protein serine/threonine kinase regulator activity"/>
    <property type="evidence" value="ECO:0007669"/>
    <property type="project" value="TreeGrafter"/>
</dbReference>
<dbReference type="GO" id="GO:0005634">
    <property type="term" value="C:nucleus"/>
    <property type="evidence" value="ECO:0007669"/>
    <property type="project" value="TreeGrafter"/>
</dbReference>
<reference evidence="2 3" key="1">
    <citation type="submission" date="2014-04" db="EMBL/GenBank/DDBJ databases">
        <title>Evolutionary Origins and Diversification of the Mycorrhizal Mutualists.</title>
        <authorList>
            <consortium name="DOE Joint Genome Institute"/>
            <consortium name="Mycorrhizal Genomics Consortium"/>
            <person name="Kohler A."/>
            <person name="Kuo A."/>
            <person name="Nagy L.G."/>
            <person name="Floudas D."/>
            <person name="Copeland A."/>
            <person name="Barry K.W."/>
            <person name="Cichocki N."/>
            <person name="Veneault-Fourrey C."/>
            <person name="LaButti K."/>
            <person name="Lindquist E.A."/>
            <person name="Lipzen A."/>
            <person name="Lundell T."/>
            <person name="Morin E."/>
            <person name="Murat C."/>
            <person name="Riley R."/>
            <person name="Ohm R."/>
            <person name="Sun H."/>
            <person name="Tunlid A."/>
            <person name="Henrissat B."/>
            <person name="Grigoriev I.V."/>
            <person name="Hibbett D.S."/>
            <person name="Martin F."/>
        </authorList>
    </citation>
    <scope>NUCLEOTIDE SEQUENCE [LARGE SCALE GENOMIC DNA]</scope>
    <source>
        <strain evidence="2 3">Koide BX008</strain>
    </source>
</reference>
<dbReference type="GO" id="GO:0000307">
    <property type="term" value="C:cyclin-dependent protein kinase holoenzyme complex"/>
    <property type="evidence" value="ECO:0007669"/>
    <property type="project" value="TreeGrafter"/>
</dbReference>
<dbReference type="Gene3D" id="1.10.472.10">
    <property type="entry name" value="Cyclin-like"/>
    <property type="match status" value="1"/>
</dbReference>
<gene>
    <name evidence="2" type="ORF">M378DRAFT_8954</name>
</gene>
<dbReference type="InterPro" id="IPR013922">
    <property type="entry name" value="Cyclin_PHO80-like"/>
</dbReference>
<feature type="compositionally biased region" description="Polar residues" evidence="1">
    <location>
        <begin position="21"/>
        <end position="33"/>
    </location>
</feature>
<dbReference type="PANTHER" id="PTHR15615">
    <property type="match status" value="1"/>
</dbReference>
<dbReference type="HOGENOM" id="CLU_542869_0_0_1"/>
<sequence length="502" mass="56098">MSFESPSRLRLLVCPPTLSVMPSVSESTSNRSGQPAGKKYYNRPKFLQAPDPSTLATPSFGVLDGTDSQLSSLVELVGVSAASAKSTGFHSVWLGDGPYGASCPYPPSPLLTLSSQPDASPFSAPFLLQDIEPPKPTMKHDLIHSSTHSNISTTQCVLTTSCSCMYLHSPIMRPMKRARTGSAGAWPARDLIDSLRYENEYQRKRPRFETHESVSVAQWYTDYLITALTKARYGGVTPSTYVYNKLWKNVIRLLWDLRLSESVVVLAFWYIHRLFPDGFMHPEMFTRSEGGMIAWRIFLLGIMLAEKWLEDGPHGLKTWQSYFELPSNSVRALEQAFLRFLDYNISISNSEWQIWIGTLEDHCQAKIRTGYSQELQSSFMDILCEILDEAMVFSAERDKLRLLYKPESESCQVVLSLLQPYSLDEALELTSSPILLRKRSYFTAWNPAADPVVTARPRSSGIAPIARPAIHGLSSSSVHSSCSLPETYSVQFGGTFCAPIVT</sequence>
<dbReference type="CDD" id="cd20557">
    <property type="entry name" value="CYCLIN_ScPCL1-like"/>
    <property type="match status" value="1"/>
</dbReference>
<evidence type="ECO:0000313" key="2">
    <source>
        <dbReference type="EMBL" id="KIL68289.1"/>
    </source>
</evidence>
<dbReference type="OrthoDB" id="3057497at2759"/>
<evidence type="ECO:0000256" key="1">
    <source>
        <dbReference type="SAM" id="MobiDB-lite"/>
    </source>
</evidence>
<organism evidence="2 3">
    <name type="scientific">Amanita muscaria (strain Koide BX008)</name>
    <dbReference type="NCBI Taxonomy" id="946122"/>
    <lineage>
        <taxon>Eukaryota</taxon>
        <taxon>Fungi</taxon>
        <taxon>Dikarya</taxon>
        <taxon>Basidiomycota</taxon>
        <taxon>Agaricomycotina</taxon>
        <taxon>Agaricomycetes</taxon>
        <taxon>Agaricomycetidae</taxon>
        <taxon>Agaricales</taxon>
        <taxon>Pluteineae</taxon>
        <taxon>Amanitaceae</taxon>
        <taxon>Amanita</taxon>
    </lineage>
</organism>
<accession>A0A0C2TMA1</accession>
<dbReference type="STRING" id="946122.A0A0C2TMA1"/>
<dbReference type="GO" id="GO:0019901">
    <property type="term" value="F:protein kinase binding"/>
    <property type="evidence" value="ECO:0007669"/>
    <property type="project" value="InterPro"/>
</dbReference>
<dbReference type="AlphaFoldDB" id="A0A0C2TMA1"/>
<evidence type="ECO:0000313" key="3">
    <source>
        <dbReference type="Proteomes" id="UP000054549"/>
    </source>
</evidence>
<proteinExistence type="predicted"/>
<dbReference type="Proteomes" id="UP000054549">
    <property type="component" value="Unassembled WGS sequence"/>
</dbReference>
<name>A0A0C2TMA1_AMAMK</name>
<dbReference type="EMBL" id="KN818229">
    <property type="protein sequence ID" value="KIL68289.1"/>
    <property type="molecule type" value="Genomic_DNA"/>
</dbReference>
<dbReference type="InParanoid" id="A0A0C2TMA1"/>
<keyword evidence="3" id="KW-1185">Reference proteome</keyword>
<feature type="region of interest" description="Disordered" evidence="1">
    <location>
        <begin position="21"/>
        <end position="43"/>
    </location>
</feature>
<protein>
    <submittedName>
        <fullName evidence="2">Uncharacterized protein</fullName>
    </submittedName>
</protein>
<dbReference type="PANTHER" id="PTHR15615:SF108">
    <property type="entry name" value="PROTEIN CNPPD1"/>
    <property type="match status" value="1"/>
</dbReference>